<name>A0ACC0C4N4_CATRO</name>
<evidence type="ECO:0000313" key="2">
    <source>
        <dbReference type="Proteomes" id="UP001060085"/>
    </source>
</evidence>
<gene>
    <name evidence="1" type="ORF">M9H77_01026</name>
</gene>
<dbReference type="Proteomes" id="UP001060085">
    <property type="component" value="Linkage Group LG01"/>
</dbReference>
<protein>
    <submittedName>
        <fullName evidence="1">Uncharacterized protein</fullName>
    </submittedName>
</protein>
<proteinExistence type="predicted"/>
<evidence type="ECO:0000313" key="1">
    <source>
        <dbReference type="EMBL" id="KAI5679799.1"/>
    </source>
</evidence>
<dbReference type="EMBL" id="CM044701">
    <property type="protein sequence ID" value="KAI5679799.1"/>
    <property type="molecule type" value="Genomic_DNA"/>
</dbReference>
<sequence>MTVGKSLKNSKRENNSKVAGGKSRSRASSGDVETVISKRKGHSGSRKAQSGEIEGSGVHYAGGSKTDKKGIIVKKNVNRKIKGEANELVTNGNREFEYSDRKRKRIYADHSTDEGTISSDSVRKPSRKLSSEMLGDNLEGHLHQEKRTSKGKMQPFEQLSRKNMLAGESKPKASKLLDKKQLRAKVRVKDELRDVEDHGFRNVNLKRGAKIKSGVAKQLEQNRAQRPADLLPKSSRKKVPTKKTSSDDSNVMDDQPKKKKKRVIRIDPHDLSNKRLDDGVSINNIVKEKNEDPKTNNVELSKNAQFRAIRPSPSILSFVEDNLLGRRREIEFRRAGYNTELSAPLDNIPFSTSTERERIEETAFRNKLSFFAAAKVSSSFPPPDLPEIAFAGRSNVGKSSLLNALTRQWGVVRTSDKPGLTQTINFFQLGSKLCLVDLPGYGFAYAKEEVKEAWEELVKEYVSTRVGLKRVCLLVDTKWGMKPRDMELIDLMERSQTKYQIVLTKTDVVFPIDVARRAMQIEESLKEKKSAVQPVMMVSSKTGAGIRILRTALTKIARFVKP</sequence>
<comment type="caution">
    <text evidence="1">The sequence shown here is derived from an EMBL/GenBank/DDBJ whole genome shotgun (WGS) entry which is preliminary data.</text>
</comment>
<organism evidence="1 2">
    <name type="scientific">Catharanthus roseus</name>
    <name type="common">Madagascar periwinkle</name>
    <name type="synonym">Vinca rosea</name>
    <dbReference type="NCBI Taxonomy" id="4058"/>
    <lineage>
        <taxon>Eukaryota</taxon>
        <taxon>Viridiplantae</taxon>
        <taxon>Streptophyta</taxon>
        <taxon>Embryophyta</taxon>
        <taxon>Tracheophyta</taxon>
        <taxon>Spermatophyta</taxon>
        <taxon>Magnoliopsida</taxon>
        <taxon>eudicotyledons</taxon>
        <taxon>Gunneridae</taxon>
        <taxon>Pentapetalae</taxon>
        <taxon>asterids</taxon>
        <taxon>lamiids</taxon>
        <taxon>Gentianales</taxon>
        <taxon>Apocynaceae</taxon>
        <taxon>Rauvolfioideae</taxon>
        <taxon>Vinceae</taxon>
        <taxon>Catharanthinae</taxon>
        <taxon>Catharanthus</taxon>
    </lineage>
</organism>
<keyword evidence="2" id="KW-1185">Reference proteome</keyword>
<accession>A0ACC0C4N4</accession>
<reference evidence="2" key="1">
    <citation type="journal article" date="2023" name="Nat. Plants">
        <title>Single-cell RNA sequencing provides a high-resolution roadmap for understanding the multicellular compartmentation of specialized metabolism.</title>
        <authorList>
            <person name="Sun S."/>
            <person name="Shen X."/>
            <person name="Li Y."/>
            <person name="Li Y."/>
            <person name="Wang S."/>
            <person name="Li R."/>
            <person name="Zhang H."/>
            <person name="Shen G."/>
            <person name="Guo B."/>
            <person name="Wei J."/>
            <person name="Xu J."/>
            <person name="St-Pierre B."/>
            <person name="Chen S."/>
            <person name="Sun C."/>
        </authorList>
    </citation>
    <scope>NUCLEOTIDE SEQUENCE [LARGE SCALE GENOMIC DNA]</scope>
</reference>